<evidence type="ECO:0000256" key="1">
    <source>
        <dbReference type="ARBA" id="ARBA00022884"/>
    </source>
</evidence>
<proteinExistence type="predicted"/>
<dbReference type="EMBL" id="ML178818">
    <property type="protein sequence ID" value="TFL04330.1"/>
    <property type="molecule type" value="Genomic_DNA"/>
</dbReference>
<dbReference type="STRING" id="1884261.A0A5C3QU13"/>
<protein>
    <submittedName>
        <fullName evidence="4">RNA recognition motif 2-domain-containing protein</fullName>
    </submittedName>
</protein>
<evidence type="ECO:0000256" key="2">
    <source>
        <dbReference type="SAM" id="MobiDB-lite"/>
    </source>
</evidence>
<feature type="domain" description="Mei2-like C-terminal RNA recognition motif" evidence="3">
    <location>
        <begin position="99"/>
        <end position="195"/>
    </location>
</feature>
<dbReference type="Proteomes" id="UP000305067">
    <property type="component" value="Unassembled WGS sequence"/>
</dbReference>
<sequence>MYPPTEYYGAQEPSPHALHHHPQYFSPNPQQPPHSNSLDSDSLPPSLRRRTTPRKTFPPPSCSTLAKLHQCGPEAPGPSPPLEKNILNLGKIKDGVDTRTTVMIKNIPNKLTRADLVRFIEEVVKQRMDFLYLRIDFKNGCNVGYAFVNFLSPEDVFRFADARLGEKWNLYSSEKRLHMCYANYQGKEALIEKFRNSSIMDEREDWKPIIFFSGGVHTGEEEPFPEPTHLRRKERSAVNRGTLYSANSPHPNSMHAHAGHLSAPARGMKKGGVFGMGRDEGFERGRGMGVK</sequence>
<evidence type="ECO:0000313" key="5">
    <source>
        <dbReference type="Proteomes" id="UP000305067"/>
    </source>
</evidence>
<dbReference type="AlphaFoldDB" id="A0A5C3QU13"/>
<dbReference type="InterPro" id="IPR007201">
    <property type="entry name" value="Mei2-like_Rrm_C"/>
</dbReference>
<dbReference type="Pfam" id="PF04059">
    <property type="entry name" value="RRM_2"/>
    <property type="match status" value="1"/>
</dbReference>
<evidence type="ECO:0000259" key="3">
    <source>
        <dbReference type="Pfam" id="PF04059"/>
    </source>
</evidence>
<keyword evidence="1" id="KW-0694">RNA-binding</keyword>
<dbReference type="InterPro" id="IPR035979">
    <property type="entry name" value="RBD_domain_sf"/>
</dbReference>
<reference evidence="4 5" key="1">
    <citation type="journal article" date="2019" name="Nat. Ecol. Evol.">
        <title>Megaphylogeny resolves global patterns of mushroom evolution.</title>
        <authorList>
            <person name="Varga T."/>
            <person name="Krizsan K."/>
            <person name="Foldi C."/>
            <person name="Dima B."/>
            <person name="Sanchez-Garcia M."/>
            <person name="Sanchez-Ramirez S."/>
            <person name="Szollosi G.J."/>
            <person name="Szarkandi J.G."/>
            <person name="Papp V."/>
            <person name="Albert L."/>
            <person name="Andreopoulos W."/>
            <person name="Angelini C."/>
            <person name="Antonin V."/>
            <person name="Barry K.W."/>
            <person name="Bougher N.L."/>
            <person name="Buchanan P."/>
            <person name="Buyck B."/>
            <person name="Bense V."/>
            <person name="Catcheside P."/>
            <person name="Chovatia M."/>
            <person name="Cooper J."/>
            <person name="Damon W."/>
            <person name="Desjardin D."/>
            <person name="Finy P."/>
            <person name="Geml J."/>
            <person name="Haridas S."/>
            <person name="Hughes K."/>
            <person name="Justo A."/>
            <person name="Karasinski D."/>
            <person name="Kautmanova I."/>
            <person name="Kiss B."/>
            <person name="Kocsube S."/>
            <person name="Kotiranta H."/>
            <person name="LaButti K.M."/>
            <person name="Lechner B.E."/>
            <person name="Liimatainen K."/>
            <person name="Lipzen A."/>
            <person name="Lukacs Z."/>
            <person name="Mihaltcheva S."/>
            <person name="Morgado L.N."/>
            <person name="Niskanen T."/>
            <person name="Noordeloos M.E."/>
            <person name="Ohm R.A."/>
            <person name="Ortiz-Santana B."/>
            <person name="Ovrebo C."/>
            <person name="Racz N."/>
            <person name="Riley R."/>
            <person name="Savchenko A."/>
            <person name="Shiryaev A."/>
            <person name="Soop K."/>
            <person name="Spirin V."/>
            <person name="Szebenyi C."/>
            <person name="Tomsovsky M."/>
            <person name="Tulloss R.E."/>
            <person name="Uehling J."/>
            <person name="Grigoriev I.V."/>
            <person name="Vagvolgyi C."/>
            <person name="Papp T."/>
            <person name="Martin F.M."/>
            <person name="Miettinen O."/>
            <person name="Hibbett D.S."/>
            <person name="Nagy L.G."/>
        </authorList>
    </citation>
    <scope>NUCLEOTIDE SEQUENCE [LARGE SCALE GENOMIC DNA]</scope>
    <source>
        <strain evidence="4 5">CBS 309.79</strain>
    </source>
</reference>
<gene>
    <name evidence="4" type="ORF">BDV98DRAFT_502298</name>
</gene>
<name>A0A5C3QU13_9AGAR</name>
<organism evidence="4 5">
    <name type="scientific">Pterulicium gracile</name>
    <dbReference type="NCBI Taxonomy" id="1884261"/>
    <lineage>
        <taxon>Eukaryota</taxon>
        <taxon>Fungi</taxon>
        <taxon>Dikarya</taxon>
        <taxon>Basidiomycota</taxon>
        <taxon>Agaricomycotina</taxon>
        <taxon>Agaricomycetes</taxon>
        <taxon>Agaricomycetidae</taxon>
        <taxon>Agaricales</taxon>
        <taxon>Pleurotineae</taxon>
        <taxon>Pterulaceae</taxon>
        <taxon>Pterulicium</taxon>
    </lineage>
</organism>
<dbReference type="OrthoDB" id="417481at2759"/>
<dbReference type="Gene3D" id="3.30.70.330">
    <property type="match status" value="1"/>
</dbReference>
<dbReference type="SUPFAM" id="SSF54928">
    <property type="entry name" value="RNA-binding domain, RBD"/>
    <property type="match status" value="1"/>
</dbReference>
<dbReference type="GO" id="GO:0003723">
    <property type="term" value="F:RNA binding"/>
    <property type="evidence" value="ECO:0007669"/>
    <property type="project" value="UniProtKB-KW"/>
</dbReference>
<dbReference type="PANTHER" id="PTHR23189">
    <property type="entry name" value="RNA RECOGNITION MOTIF-CONTAINING"/>
    <property type="match status" value="1"/>
</dbReference>
<dbReference type="InterPro" id="IPR012677">
    <property type="entry name" value="Nucleotide-bd_a/b_plait_sf"/>
</dbReference>
<feature type="region of interest" description="Disordered" evidence="2">
    <location>
        <begin position="1"/>
        <end position="63"/>
    </location>
</feature>
<keyword evidence="5" id="KW-1185">Reference proteome</keyword>
<evidence type="ECO:0000313" key="4">
    <source>
        <dbReference type="EMBL" id="TFL04330.1"/>
    </source>
</evidence>
<accession>A0A5C3QU13</accession>
<feature type="compositionally biased region" description="Low complexity" evidence="2">
    <location>
        <begin position="33"/>
        <end position="46"/>
    </location>
</feature>